<feature type="domain" description="RNA-binding S4" evidence="11">
    <location>
        <begin position="24"/>
        <end position="90"/>
    </location>
</feature>
<protein>
    <recommendedName>
        <fullName evidence="7 8">Dephospho-CoA kinase</fullName>
        <ecNumber evidence="7 8">2.7.1.24</ecNumber>
    </recommendedName>
    <alternativeName>
        <fullName evidence="7">Dephosphocoenzyme A kinase</fullName>
    </alternativeName>
</protein>
<dbReference type="InterPro" id="IPR027417">
    <property type="entry name" value="P-loop_NTPase"/>
</dbReference>
<dbReference type="Gene3D" id="3.40.50.300">
    <property type="entry name" value="P-loop containing nucleotide triphosphate hydrolases"/>
    <property type="match status" value="1"/>
</dbReference>
<gene>
    <name evidence="7" type="primary">coaE</name>
    <name evidence="12" type="ORF">SP90_06065</name>
</gene>
<evidence type="ECO:0000256" key="8">
    <source>
        <dbReference type="NCBIfam" id="TIGR00152"/>
    </source>
</evidence>
<dbReference type="SUPFAM" id="SSF52540">
    <property type="entry name" value="P-loop containing nucleoside triphosphate hydrolases"/>
    <property type="match status" value="1"/>
</dbReference>
<keyword evidence="7" id="KW-0963">Cytoplasm</keyword>
<dbReference type="InterPro" id="IPR006145">
    <property type="entry name" value="PsdUridine_synth_RsuA/RluA"/>
</dbReference>
<dbReference type="SUPFAM" id="SSF55174">
    <property type="entry name" value="Alpha-L RNA-binding motif"/>
    <property type="match status" value="1"/>
</dbReference>
<dbReference type="SUPFAM" id="SSF55120">
    <property type="entry name" value="Pseudouridine synthase"/>
    <property type="match status" value="1"/>
</dbReference>
<evidence type="ECO:0000256" key="3">
    <source>
        <dbReference type="ARBA" id="ARBA00022741"/>
    </source>
</evidence>
<dbReference type="PROSITE" id="PS50889">
    <property type="entry name" value="S4"/>
    <property type="match status" value="1"/>
</dbReference>
<reference evidence="12 13" key="1">
    <citation type="submission" date="2015-01" db="EMBL/GenBank/DDBJ databases">
        <title>Desulfovibrio sp. JC271 draft genome sequence.</title>
        <authorList>
            <person name="Shivani Y."/>
            <person name="Subhash Y."/>
            <person name="Sasikala C."/>
            <person name="Ramana C.V."/>
        </authorList>
    </citation>
    <scope>NUCLEOTIDE SEQUENCE [LARGE SCALE GENOMIC DNA]</scope>
    <source>
        <strain evidence="12 13">JC271</strain>
    </source>
</reference>
<dbReference type="UniPathway" id="UPA00241">
    <property type="reaction ID" value="UER00356"/>
</dbReference>
<dbReference type="Gene3D" id="3.30.2350.10">
    <property type="entry name" value="Pseudouridine synthase"/>
    <property type="match status" value="1"/>
</dbReference>
<dbReference type="InterPro" id="IPR006225">
    <property type="entry name" value="PsdUridine_synth_RluC/D"/>
</dbReference>
<dbReference type="Pfam" id="PF00849">
    <property type="entry name" value="PseudoU_synth_2"/>
    <property type="match status" value="1"/>
</dbReference>
<dbReference type="CDD" id="cd02869">
    <property type="entry name" value="PseudoU_synth_RluA_like"/>
    <property type="match status" value="1"/>
</dbReference>
<proteinExistence type="inferred from homology"/>
<organism evidence="12 13">
    <name type="scientific">Halodesulfovibrio spirochaetisodalis</name>
    <dbReference type="NCBI Taxonomy" id="1560234"/>
    <lineage>
        <taxon>Bacteria</taxon>
        <taxon>Pseudomonadati</taxon>
        <taxon>Thermodesulfobacteriota</taxon>
        <taxon>Desulfovibrionia</taxon>
        <taxon>Desulfovibrionales</taxon>
        <taxon>Desulfovibrionaceae</taxon>
        <taxon>Halodesulfovibrio</taxon>
    </lineage>
</organism>
<dbReference type="GO" id="GO:0015937">
    <property type="term" value="P:coenzyme A biosynthetic process"/>
    <property type="evidence" value="ECO:0007669"/>
    <property type="project" value="UniProtKB-UniRule"/>
</dbReference>
<dbReference type="GO" id="GO:0004140">
    <property type="term" value="F:dephospho-CoA kinase activity"/>
    <property type="evidence" value="ECO:0007669"/>
    <property type="project" value="UniProtKB-UniRule"/>
</dbReference>
<dbReference type="PATRIC" id="fig|1560234.3.peg.3190"/>
<dbReference type="InterPro" id="IPR036986">
    <property type="entry name" value="S4_RNA-bd_sf"/>
</dbReference>
<dbReference type="Gene3D" id="3.10.290.10">
    <property type="entry name" value="RNA-binding S4 domain"/>
    <property type="match status" value="1"/>
</dbReference>
<evidence type="ECO:0000256" key="1">
    <source>
        <dbReference type="ARBA" id="ARBA00009018"/>
    </source>
</evidence>
<dbReference type="RefSeq" id="WP_066853623.1">
    <property type="nucleotide sequence ID" value="NZ_JXMS01000008.1"/>
</dbReference>
<keyword evidence="10" id="KW-0694">RNA-binding</keyword>
<keyword evidence="7" id="KW-0418">Kinase</keyword>
<evidence type="ECO:0000256" key="4">
    <source>
        <dbReference type="ARBA" id="ARBA00022840"/>
    </source>
</evidence>
<dbReference type="PROSITE" id="PS01129">
    <property type="entry name" value="PSI_RLU"/>
    <property type="match status" value="1"/>
</dbReference>
<dbReference type="Pfam" id="PF01121">
    <property type="entry name" value="CoaE"/>
    <property type="match status" value="1"/>
</dbReference>
<evidence type="ECO:0000256" key="10">
    <source>
        <dbReference type="PROSITE-ProRule" id="PRU00182"/>
    </source>
</evidence>
<keyword evidence="3 7" id="KW-0547">Nucleotide-binding</keyword>
<dbReference type="CDD" id="cd02022">
    <property type="entry name" value="DPCK"/>
    <property type="match status" value="1"/>
</dbReference>
<keyword evidence="7" id="KW-0808">Transferase</keyword>
<evidence type="ECO:0000313" key="13">
    <source>
        <dbReference type="Proteomes" id="UP000091979"/>
    </source>
</evidence>
<dbReference type="SMART" id="SM00363">
    <property type="entry name" value="S4"/>
    <property type="match status" value="1"/>
</dbReference>
<evidence type="ECO:0000259" key="11">
    <source>
        <dbReference type="SMART" id="SM00363"/>
    </source>
</evidence>
<comment type="catalytic activity">
    <reaction evidence="7">
        <text>3'-dephospho-CoA + ATP = ADP + CoA + H(+)</text>
        <dbReference type="Rhea" id="RHEA:18245"/>
        <dbReference type="ChEBI" id="CHEBI:15378"/>
        <dbReference type="ChEBI" id="CHEBI:30616"/>
        <dbReference type="ChEBI" id="CHEBI:57287"/>
        <dbReference type="ChEBI" id="CHEBI:57328"/>
        <dbReference type="ChEBI" id="CHEBI:456216"/>
        <dbReference type="EC" id="2.7.1.24"/>
    </reaction>
</comment>
<dbReference type="GO" id="GO:0120159">
    <property type="term" value="F:rRNA pseudouridine synthase activity"/>
    <property type="evidence" value="ECO:0007669"/>
    <property type="project" value="UniProtKB-ARBA"/>
</dbReference>
<dbReference type="PROSITE" id="PS51219">
    <property type="entry name" value="DPCK"/>
    <property type="match status" value="1"/>
</dbReference>
<comment type="pathway">
    <text evidence="7">Cofactor biosynthesis; coenzyme A biosynthesis; CoA from (R)-pantothenate: step 5/5.</text>
</comment>
<comment type="caution">
    <text evidence="12">The sequence shown here is derived from an EMBL/GenBank/DDBJ whole genome shotgun (WGS) entry which is preliminary data.</text>
</comment>
<dbReference type="InterPro" id="IPR006224">
    <property type="entry name" value="PsdUridine_synth_RluA-like_CS"/>
</dbReference>
<dbReference type="GO" id="GO:0005737">
    <property type="term" value="C:cytoplasm"/>
    <property type="evidence" value="ECO:0007669"/>
    <property type="project" value="UniProtKB-SubCell"/>
</dbReference>
<name>A0A1B7XFI5_9BACT</name>
<evidence type="ECO:0000256" key="9">
    <source>
        <dbReference type="PIRSR" id="PIRSR606225-1"/>
    </source>
</evidence>
<dbReference type="InterPro" id="IPR050188">
    <property type="entry name" value="RluA_PseudoU_synthase"/>
</dbReference>
<dbReference type="Proteomes" id="UP000091979">
    <property type="component" value="Unassembled WGS sequence"/>
</dbReference>
<evidence type="ECO:0000313" key="12">
    <source>
        <dbReference type="EMBL" id="OBQ54041.1"/>
    </source>
</evidence>
<accession>A0A1B7XFI5</accession>
<dbReference type="InterPro" id="IPR001977">
    <property type="entry name" value="Depp_CoAkinase"/>
</dbReference>
<dbReference type="OrthoDB" id="128480at2"/>
<keyword evidence="6" id="KW-0413">Isomerase</keyword>
<dbReference type="NCBIfam" id="TIGR00152">
    <property type="entry name" value="dephospho-CoA kinase"/>
    <property type="match status" value="1"/>
</dbReference>
<evidence type="ECO:0000256" key="5">
    <source>
        <dbReference type="ARBA" id="ARBA00022993"/>
    </source>
</evidence>
<sequence length="533" mass="59977">MTTPEEYSEFSENEHLVPEHFNGIRLDKYLGDILKDEGISREKVKKLIKDGLVKIDEKKCAKPNTKIFSGMRLSVSIPVVQTCIVPEEGHIEILHRDEDLIVLNKEAGLTVHPCPSCPEGTLVHRLAHVIPEITQMEGFRPGIVHRIDKDTSGLLIVALNEKTRLALSEEFAARTISKEYLALVHGTPPQSGEIKEPIGRDPKMKIRMAVVPNAKEAHSEFRTLYSDPKGKFSLVAVKIYTGRTHQIRVHMSHIGYPLWGDTLYGGGVKENSPLAPFANRQMLHAWKLDFEHPTTQKHMSFTCQPPEDFTALIERLTLSVQRVALTGMPGCGKSAVLSALTEKGIATWSADSIVHDLYKNGADGWYVLRGRFGSEVAPDDEPVNRKALFAKMQEKTSSRKEVEQLIHPLILHDLNLFWQKHAADPFAVAEIPLLHESHWDREVDIIAGVRCDKAARQGRLQSTRGWSDDLIATMDSWQWAEDDKMNACHIILENNGSLEELNNSVDKFIEAVMRVRAKKLQQTVEAITVLWSN</sequence>
<keyword evidence="5 7" id="KW-0173">Coenzyme A biosynthesis</keyword>
<comment type="similarity">
    <text evidence="2">Belongs to the pseudouridine synthase RluA family.</text>
</comment>
<comment type="subcellular location">
    <subcellularLocation>
        <location evidence="7">Cytoplasm</location>
    </subcellularLocation>
</comment>
<dbReference type="CDD" id="cd00165">
    <property type="entry name" value="S4"/>
    <property type="match status" value="1"/>
</dbReference>
<dbReference type="GO" id="GO:0003723">
    <property type="term" value="F:RNA binding"/>
    <property type="evidence" value="ECO:0007669"/>
    <property type="project" value="UniProtKB-KW"/>
</dbReference>
<dbReference type="NCBIfam" id="TIGR00005">
    <property type="entry name" value="rluA_subfam"/>
    <property type="match status" value="1"/>
</dbReference>
<dbReference type="PANTHER" id="PTHR21600">
    <property type="entry name" value="MITOCHONDRIAL RNA PSEUDOURIDINE SYNTHASE"/>
    <property type="match status" value="1"/>
</dbReference>
<evidence type="ECO:0000256" key="7">
    <source>
        <dbReference type="HAMAP-Rule" id="MF_00376"/>
    </source>
</evidence>
<dbReference type="EC" id="2.7.1.24" evidence="7 8"/>
<dbReference type="AlphaFoldDB" id="A0A1B7XFI5"/>
<comment type="similarity">
    <text evidence="1 7">Belongs to the CoaE family.</text>
</comment>
<keyword evidence="4 7" id="KW-0067">ATP-binding</keyword>
<dbReference type="GO" id="GO:0005524">
    <property type="term" value="F:ATP binding"/>
    <property type="evidence" value="ECO:0007669"/>
    <property type="project" value="UniProtKB-UniRule"/>
</dbReference>
<dbReference type="HAMAP" id="MF_00376">
    <property type="entry name" value="Dephospho_CoA_kinase"/>
    <property type="match status" value="1"/>
</dbReference>
<dbReference type="STRING" id="1560234.SP90_06065"/>
<evidence type="ECO:0000256" key="6">
    <source>
        <dbReference type="ARBA" id="ARBA00023235"/>
    </source>
</evidence>
<dbReference type="EMBL" id="JXMS01000008">
    <property type="protein sequence ID" value="OBQ54041.1"/>
    <property type="molecule type" value="Genomic_DNA"/>
</dbReference>
<dbReference type="PANTHER" id="PTHR21600:SF44">
    <property type="entry name" value="RIBOSOMAL LARGE SUBUNIT PSEUDOURIDINE SYNTHASE D"/>
    <property type="match status" value="1"/>
</dbReference>
<dbReference type="InterPro" id="IPR002942">
    <property type="entry name" value="S4_RNA-bd"/>
</dbReference>
<evidence type="ECO:0000256" key="2">
    <source>
        <dbReference type="ARBA" id="ARBA00010876"/>
    </source>
</evidence>
<keyword evidence="13" id="KW-1185">Reference proteome</keyword>
<dbReference type="GO" id="GO:0000455">
    <property type="term" value="P:enzyme-directed rRNA pseudouridine synthesis"/>
    <property type="evidence" value="ECO:0007669"/>
    <property type="project" value="UniProtKB-ARBA"/>
</dbReference>
<feature type="active site" evidence="9">
    <location>
        <position position="148"/>
    </location>
</feature>
<comment type="function">
    <text evidence="7">Catalyzes the phosphorylation of the 3'-hydroxyl group of dephosphocoenzyme A to form coenzyme A.</text>
</comment>
<dbReference type="InterPro" id="IPR020103">
    <property type="entry name" value="PsdUridine_synth_cat_dom_sf"/>
</dbReference>
<feature type="binding site" evidence="7">
    <location>
        <begin position="330"/>
        <end position="335"/>
    </location>
    <ligand>
        <name>ATP</name>
        <dbReference type="ChEBI" id="CHEBI:30616"/>
    </ligand>
</feature>